<comment type="catalytic activity">
    <reaction evidence="1 10">
        <text>ATP-dependent breakage, passage and rejoining of double-stranded DNA.</text>
        <dbReference type="EC" id="5.6.2.2"/>
    </reaction>
</comment>
<dbReference type="RefSeq" id="WP_248941819.1">
    <property type="nucleotide sequence ID" value="NZ_JAKIKS010000087.1"/>
</dbReference>
<dbReference type="PANTHER" id="PTHR45866:SF4">
    <property type="entry name" value="DNA TOPOISOMERASE 4 SUBUNIT B"/>
    <property type="match status" value="1"/>
</dbReference>
<dbReference type="InterPro" id="IPR002288">
    <property type="entry name" value="DNA_gyrase_B_C"/>
</dbReference>
<dbReference type="SUPFAM" id="SSF56719">
    <property type="entry name" value="Type II DNA topoisomerase"/>
    <property type="match status" value="1"/>
</dbReference>
<evidence type="ECO:0000256" key="5">
    <source>
        <dbReference type="ARBA" id="ARBA00022840"/>
    </source>
</evidence>
<keyword evidence="13" id="KW-1185">Reference proteome</keyword>
<evidence type="ECO:0000256" key="7">
    <source>
        <dbReference type="ARBA" id="ARBA00023029"/>
    </source>
</evidence>
<dbReference type="InterPro" id="IPR005737">
    <property type="entry name" value="TopoIV_B_Gneg"/>
</dbReference>
<keyword evidence="6" id="KW-0460">Magnesium</keyword>
<dbReference type="Pfam" id="PF00204">
    <property type="entry name" value="DNA_gyraseB"/>
    <property type="match status" value="1"/>
</dbReference>
<feature type="site" description="Interaction with DNA" evidence="10">
    <location>
        <position position="497"/>
    </location>
</feature>
<gene>
    <name evidence="10 12" type="primary">parE</name>
    <name evidence="12" type="ORF">L2764_18555</name>
</gene>
<dbReference type="InterPro" id="IPR013759">
    <property type="entry name" value="Topo_IIA_B_C"/>
</dbReference>
<dbReference type="Pfam" id="PF01751">
    <property type="entry name" value="Toprim"/>
    <property type="match status" value="1"/>
</dbReference>
<dbReference type="SMART" id="SM00387">
    <property type="entry name" value="HATPase_c"/>
    <property type="match status" value="1"/>
</dbReference>
<keyword evidence="9 10" id="KW-0413">Isomerase</keyword>
<comment type="similarity">
    <text evidence="10">Belongs to the type II topoisomerase family. ParE type 1 subfamily.</text>
</comment>
<dbReference type="CDD" id="cd00822">
    <property type="entry name" value="TopoII_Trans_DNA_gyrase"/>
    <property type="match status" value="1"/>
</dbReference>
<feature type="binding site" evidence="10">
    <location>
        <position position="334"/>
    </location>
    <ligand>
        <name>ATP</name>
        <dbReference type="ChEBI" id="CHEBI:30616"/>
    </ligand>
</feature>
<keyword evidence="8 10" id="KW-0238">DNA-binding</keyword>
<feature type="binding site" evidence="10">
    <location>
        <position position="5"/>
    </location>
    <ligand>
        <name>ATP</name>
        <dbReference type="ChEBI" id="CHEBI:30616"/>
    </ligand>
</feature>
<dbReference type="HAMAP" id="MF_00938">
    <property type="entry name" value="ParE_type1"/>
    <property type="match status" value="1"/>
</dbReference>
<dbReference type="PRINTS" id="PR01098">
    <property type="entry name" value="TOPISMRASE4B"/>
</dbReference>
<dbReference type="Gene3D" id="3.40.50.670">
    <property type="match status" value="1"/>
</dbReference>
<evidence type="ECO:0000313" key="13">
    <source>
        <dbReference type="Proteomes" id="UP001203423"/>
    </source>
</evidence>
<dbReference type="GO" id="GO:0003918">
    <property type="term" value="F:DNA topoisomerase type II (double strand cut, ATP-hydrolyzing) activity"/>
    <property type="evidence" value="ECO:0007669"/>
    <property type="project" value="UniProtKB-EC"/>
</dbReference>
<keyword evidence="3" id="KW-0479">Metal-binding</keyword>
<feature type="domain" description="Toprim" evidence="11">
    <location>
        <begin position="412"/>
        <end position="525"/>
    </location>
</feature>
<dbReference type="InterPro" id="IPR001241">
    <property type="entry name" value="Topo_IIA"/>
</dbReference>
<evidence type="ECO:0000256" key="1">
    <source>
        <dbReference type="ARBA" id="ARBA00000185"/>
    </source>
</evidence>
<dbReference type="PROSITE" id="PS50880">
    <property type="entry name" value="TOPRIM"/>
    <property type="match status" value="1"/>
</dbReference>
<dbReference type="SUPFAM" id="SSF54211">
    <property type="entry name" value="Ribosomal protein S5 domain 2-like"/>
    <property type="match status" value="1"/>
</dbReference>
<evidence type="ECO:0000256" key="6">
    <source>
        <dbReference type="ARBA" id="ARBA00022842"/>
    </source>
</evidence>
<feature type="binding site" evidence="10">
    <location>
        <position position="42"/>
    </location>
    <ligand>
        <name>ATP</name>
        <dbReference type="ChEBI" id="CHEBI:30616"/>
    </ligand>
</feature>
<comment type="cofactor">
    <cofactor evidence="2">
        <name>Mg(2+)</name>
        <dbReference type="ChEBI" id="CHEBI:18420"/>
    </cofactor>
</comment>
<comment type="function">
    <text evidence="10">Topoisomerase IV is essential for chromosome segregation. It relaxes supercoiled DNA. Performs the decatenation events required during the replication of a circular DNA molecule.</text>
</comment>
<dbReference type="InterPro" id="IPR003594">
    <property type="entry name" value="HATPase_dom"/>
</dbReference>
<evidence type="ECO:0000256" key="2">
    <source>
        <dbReference type="ARBA" id="ARBA00001946"/>
    </source>
</evidence>
<protein>
    <recommendedName>
        <fullName evidence="10">DNA topoisomerase 4 subunit B</fullName>
        <ecNumber evidence="10">5.6.2.2</ecNumber>
    </recommendedName>
    <alternativeName>
        <fullName evidence="10">Topoisomerase IV subunit B</fullName>
    </alternativeName>
</protein>
<dbReference type="Pfam" id="PF02518">
    <property type="entry name" value="HATPase_c"/>
    <property type="match status" value="1"/>
</dbReference>
<dbReference type="EC" id="5.6.2.2" evidence="10"/>
<dbReference type="PANTHER" id="PTHR45866">
    <property type="entry name" value="DNA GYRASE/TOPOISOMERASE SUBUNIT B"/>
    <property type="match status" value="1"/>
</dbReference>
<evidence type="ECO:0000313" key="12">
    <source>
        <dbReference type="EMBL" id="MCL1126430.1"/>
    </source>
</evidence>
<feature type="binding site" evidence="10">
    <location>
        <position position="69"/>
    </location>
    <ligand>
        <name>ATP</name>
        <dbReference type="ChEBI" id="CHEBI:30616"/>
    </ligand>
</feature>
<evidence type="ECO:0000256" key="3">
    <source>
        <dbReference type="ARBA" id="ARBA00022723"/>
    </source>
</evidence>
<dbReference type="InterPro" id="IPR014721">
    <property type="entry name" value="Ribsml_uS5_D2-typ_fold_subgr"/>
</dbReference>
<dbReference type="InterPro" id="IPR018522">
    <property type="entry name" value="TopoIIA_CS"/>
</dbReference>
<dbReference type="NCBIfam" id="TIGR01055">
    <property type="entry name" value="parE_Gneg"/>
    <property type="match status" value="1"/>
</dbReference>
<dbReference type="CDD" id="cd16928">
    <property type="entry name" value="HATPase_GyrB-like"/>
    <property type="match status" value="1"/>
</dbReference>
<organism evidence="12 13">
    <name type="scientific">Shewanella surugensis</name>
    <dbReference type="NCBI Taxonomy" id="212020"/>
    <lineage>
        <taxon>Bacteria</taxon>
        <taxon>Pseudomonadati</taxon>
        <taxon>Pseudomonadota</taxon>
        <taxon>Gammaproteobacteria</taxon>
        <taxon>Alteromonadales</taxon>
        <taxon>Shewanellaceae</taxon>
        <taxon>Shewanella</taxon>
    </lineage>
</organism>
<dbReference type="SUPFAM" id="SSF55874">
    <property type="entry name" value="ATPase domain of HSP90 chaperone/DNA topoisomerase II/histidine kinase"/>
    <property type="match status" value="1"/>
</dbReference>
<evidence type="ECO:0000256" key="10">
    <source>
        <dbReference type="HAMAP-Rule" id="MF_00938"/>
    </source>
</evidence>
<dbReference type="InterPro" id="IPR036890">
    <property type="entry name" value="HATPase_C_sf"/>
</dbReference>
<proteinExistence type="inferred from homology"/>
<dbReference type="PRINTS" id="PR00418">
    <property type="entry name" value="TPI2FAMILY"/>
</dbReference>
<dbReference type="PROSITE" id="PS00177">
    <property type="entry name" value="TOPOISOMERASE_II"/>
    <property type="match status" value="1"/>
</dbReference>
<dbReference type="InterPro" id="IPR013760">
    <property type="entry name" value="Topo_IIA-like_dom_sf"/>
</dbReference>
<name>A0ABT0LGD2_9GAMM</name>
<dbReference type="Gene3D" id="3.30.230.10">
    <property type="match status" value="1"/>
</dbReference>
<dbReference type="EMBL" id="JAKIKS010000087">
    <property type="protein sequence ID" value="MCL1126430.1"/>
    <property type="molecule type" value="Genomic_DNA"/>
</dbReference>
<dbReference type="InterPro" id="IPR013506">
    <property type="entry name" value="Topo_IIA_bsu_dom2"/>
</dbReference>
<dbReference type="InterPro" id="IPR006171">
    <property type="entry name" value="TOPRIM_dom"/>
</dbReference>
<keyword evidence="4 10" id="KW-0547">Nucleotide-binding</keyword>
<sequence>MTNQYTSDAIEVLNGLDPVKRRPGMYTDTTRPNHLGQEVIDNSVDEALAGHASKIEVTLHKDNSLEVIDDGRGMPVDIHPEEGIPGVELILTKLHAGGKFSNENYQFSGGLHGVGISVVNALSTRVEITVRRNAEVYDMAFEHGDKVESLSVTGTCGRRNTGTRVHFWPDVSYFDSENFSIPKLTYLLRAKAVLCPGLRIKFVNKQTNETEEWFFESGLEDYLKASIKGALMLPEAPFIGCFKGNLEAADWAITWLPEGGDYLNESYVNLIPTVLGGTHVNGFRQGLLESMREFCEFRSLIPRGVKLSPEDIWDRSSFVLSVKIQDPQFAGQTKEKLSSRQCSAFVSGVVRDAFSLWLNSHTEQALSLADMCINHALKRLKAAKKVARKKVTSGPALPGKLTDCSGQDPMKGELFLVEGDSAGGSAKQARDREFQAIMPLRGKILNTWEVDASQVLASNEVHDISVAIGCDPDNDNISELRYGKICILADADSDGLHIATLLCALFLKHYRVLVDRGHIYVAMPPLFRIDIGKDIFYALDEAEKEGILDRLVAEKRKGKVQVTRFKGLGEMNPLQLRETTMDPNTRRLVQLTIDDADDTIALMDMLLAKKRSGDRKSWLEAKGNLAQI</sequence>
<keyword evidence="5 10" id="KW-0067">ATP-binding</keyword>
<evidence type="ECO:0000256" key="4">
    <source>
        <dbReference type="ARBA" id="ARBA00022741"/>
    </source>
</evidence>
<dbReference type="Pfam" id="PF00986">
    <property type="entry name" value="DNA_gyraseB_C"/>
    <property type="match status" value="1"/>
</dbReference>
<dbReference type="SMART" id="SM00433">
    <property type="entry name" value="TOP2c"/>
    <property type="match status" value="1"/>
</dbReference>
<reference evidence="12 13" key="1">
    <citation type="submission" date="2022-01" db="EMBL/GenBank/DDBJ databases">
        <title>Whole genome-based taxonomy of the Shewanellaceae.</title>
        <authorList>
            <person name="Martin-Rodriguez A.J."/>
        </authorList>
    </citation>
    <scope>NUCLEOTIDE SEQUENCE [LARGE SCALE GENOMIC DNA]</scope>
    <source>
        <strain evidence="12 13">DSM 17177</strain>
    </source>
</reference>
<comment type="subunit">
    <text evidence="10">Heterotetramer composed of ParC and ParE.</text>
</comment>
<dbReference type="Proteomes" id="UP001203423">
    <property type="component" value="Unassembled WGS sequence"/>
</dbReference>
<evidence type="ECO:0000256" key="8">
    <source>
        <dbReference type="ARBA" id="ARBA00023125"/>
    </source>
</evidence>
<feature type="site" description="Interaction with DNA" evidence="10">
    <location>
        <position position="615"/>
    </location>
</feature>
<dbReference type="Gene3D" id="3.30.565.10">
    <property type="entry name" value="Histidine kinase-like ATPase, C-terminal domain"/>
    <property type="match status" value="1"/>
</dbReference>
<accession>A0ABT0LGD2</accession>
<comment type="caution">
    <text evidence="12">The sequence shown here is derived from an EMBL/GenBank/DDBJ whole genome shotgun (WGS) entry which is preliminary data.</text>
</comment>
<evidence type="ECO:0000259" key="11">
    <source>
        <dbReference type="PROSITE" id="PS50880"/>
    </source>
</evidence>
<dbReference type="InterPro" id="IPR020568">
    <property type="entry name" value="Ribosomal_Su5_D2-typ_SF"/>
</dbReference>
<feature type="site" description="Interaction with DNA" evidence="10">
    <location>
        <position position="446"/>
    </location>
</feature>
<evidence type="ECO:0000256" key="9">
    <source>
        <dbReference type="ARBA" id="ARBA00023235"/>
    </source>
</evidence>
<feature type="binding site" evidence="10">
    <location>
        <begin position="110"/>
        <end position="116"/>
    </location>
    <ligand>
        <name>ATP</name>
        <dbReference type="ChEBI" id="CHEBI:30616"/>
    </ligand>
</feature>
<keyword evidence="7 10" id="KW-0799">Topoisomerase</keyword>